<proteinExistence type="predicted"/>
<evidence type="ECO:0000313" key="2">
    <source>
        <dbReference type="Proteomes" id="UP000035444"/>
    </source>
</evidence>
<dbReference type="OrthoDB" id="9802857at2"/>
<dbReference type="AlphaFoldDB" id="A0A0H2M9X5"/>
<dbReference type="SUPFAM" id="SSF109604">
    <property type="entry name" value="HD-domain/PDEase-like"/>
    <property type="match status" value="1"/>
</dbReference>
<dbReference type="Proteomes" id="UP000035444">
    <property type="component" value="Unassembled WGS sequence"/>
</dbReference>
<comment type="caution">
    <text evidence="1">The sequence shown here is derived from an EMBL/GenBank/DDBJ whole genome shotgun (WGS) entry which is preliminary data.</text>
</comment>
<gene>
    <name evidence="1" type="ORF">WH96_17735</name>
</gene>
<reference evidence="1 2" key="1">
    <citation type="submission" date="2015-03" db="EMBL/GenBank/DDBJ databases">
        <title>Genome Sequence of Kiloniella spongiae MEBiC09566, isolated from a marine sponge.</title>
        <authorList>
            <person name="Shao Z."/>
            <person name="Wang L."/>
            <person name="Li X."/>
        </authorList>
    </citation>
    <scope>NUCLEOTIDE SEQUENCE [LARGE SCALE GENOMIC DNA]</scope>
    <source>
        <strain evidence="1 2">MEBiC09566</strain>
    </source>
</reference>
<organism evidence="1 2">
    <name type="scientific">Kiloniella spongiae</name>
    <dbReference type="NCBI Taxonomy" id="1489064"/>
    <lineage>
        <taxon>Bacteria</taxon>
        <taxon>Pseudomonadati</taxon>
        <taxon>Pseudomonadota</taxon>
        <taxon>Alphaproteobacteria</taxon>
        <taxon>Rhodospirillales</taxon>
        <taxon>Kiloniellaceae</taxon>
        <taxon>Kiloniella</taxon>
    </lineage>
</organism>
<dbReference type="STRING" id="1489064.WH96_17735"/>
<dbReference type="PATRIC" id="fig|1489064.4.peg.545"/>
<name>A0A0H2M9X5_9PROT</name>
<sequence length="202" mass="23634">MDVINFTQMKDGTKEEYEFLAQKEKPYLALTAERVLSELRRQGEDSLTGYKINRLQHGLQSATRAYRDGADIDWVVGTLLHDVGDGLAPQNHDRFSAEVIRPFVRDEVTWVVEHHGIFQMYFYAHHYGWDENARDEFKDHIYYKSCADFCERWDQSSFDPDYSMESLDFFVPMVEEVFSRKAYDPAVIQENVVKGIPEKVTT</sequence>
<dbReference type="EMBL" id="LAQL01000016">
    <property type="protein sequence ID" value="KLN59344.1"/>
    <property type="molecule type" value="Genomic_DNA"/>
</dbReference>
<dbReference type="PANTHER" id="PTHR40202:SF1">
    <property type="entry name" value="HD DOMAIN-CONTAINING PROTEIN"/>
    <property type="match status" value="1"/>
</dbReference>
<keyword evidence="2" id="KW-1185">Reference proteome</keyword>
<dbReference type="InterPro" id="IPR052567">
    <property type="entry name" value="OP_Dioxygenase"/>
</dbReference>
<dbReference type="PANTHER" id="PTHR40202">
    <property type="match status" value="1"/>
</dbReference>
<accession>A0A0H2M9X5</accession>
<dbReference type="Gene3D" id="1.10.3210.10">
    <property type="entry name" value="Hypothetical protein af1432"/>
    <property type="match status" value="1"/>
</dbReference>
<protein>
    <submittedName>
        <fullName evidence="1">Peptidase</fullName>
    </submittedName>
</protein>
<evidence type="ECO:0000313" key="1">
    <source>
        <dbReference type="EMBL" id="KLN59344.1"/>
    </source>
</evidence>
<dbReference type="RefSeq" id="WP_047765576.1">
    <property type="nucleotide sequence ID" value="NZ_LAQL01000016.1"/>
</dbReference>